<keyword evidence="1" id="KW-0732">Signal</keyword>
<keyword evidence="3" id="KW-1185">Reference proteome</keyword>
<feature type="chain" id="PRO_5040276317" evidence="1">
    <location>
        <begin position="19"/>
        <end position="69"/>
    </location>
</feature>
<evidence type="ECO:0000256" key="1">
    <source>
        <dbReference type="SAM" id="SignalP"/>
    </source>
</evidence>
<organism evidence="2 3">
    <name type="scientific">Hymenoscyphus albidus</name>
    <dbReference type="NCBI Taxonomy" id="595503"/>
    <lineage>
        <taxon>Eukaryota</taxon>
        <taxon>Fungi</taxon>
        <taxon>Dikarya</taxon>
        <taxon>Ascomycota</taxon>
        <taxon>Pezizomycotina</taxon>
        <taxon>Leotiomycetes</taxon>
        <taxon>Helotiales</taxon>
        <taxon>Helotiaceae</taxon>
        <taxon>Hymenoscyphus</taxon>
    </lineage>
</organism>
<dbReference type="OrthoDB" id="10405387at2759"/>
<gene>
    <name evidence="2" type="ORF">HYALB_00000869</name>
</gene>
<evidence type="ECO:0000313" key="2">
    <source>
        <dbReference type="EMBL" id="CAG8970890.1"/>
    </source>
</evidence>
<proteinExistence type="predicted"/>
<name>A0A9N9PWQ2_9HELO</name>
<dbReference type="AlphaFoldDB" id="A0A9N9PWQ2"/>
<sequence length="69" mass="7165">MKLTLPITLLTILTTASAAAVNTGTLLERQVPTCQSLNQYCGDGFLPCCKDLKCGADRTGSGMTECGPA</sequence>
<dbReference type="Proteomes" id="UP000701801">
    <property type="component" value="Unassembled WGS sequence"/>
</dbReference>
<feature type="signal peptide" evidence="1">
    <location>
        <begin position="1"/>
        <end position="18"/>
    </location>
</feature>
<accession>A0A9N9PWQ2</accession>
<protein>
    <submittedName>
        <fullName evidence="2">Uncharacterized protein</fullName>
    </submittedName>
</protein>
<dbReference type="EMBL" id="CAJVRM010000003">
    <property type="protein sequence ID" value="CAG8970890.1"/>
    <property type="molecule type" value="Genomic_DNA"/>
</dbReference>
<reference evidence="2" key="1">
    <citation type="submission" date="2021-07" db="EMBL/GenBank/DDBJ databases">
        <authorList>
            <person name="Durling M."/>
        </authorList>
    </citation>
    <scope>NUCLEOTIDE SEQUENCE</scope>
</reference>
<evidence type="ECO:0000313" key="3">
    <source>
        <dbReference type="Proteomes" id="UP000701801"/>
    </source>
</evidence>
<comment type="caution">
    <text evidence="2">The sequence shown here is derived from an EMBL/GenBank/DDBJ whole genome shotgun (WGS) entry which is preliminary data.</text>
</comment>